<proteinExistence type="predicted"/>
<reference evidence="1 2" key="1">
    <citation type="journal article" date="2024" name="Commun. Biol.">
        <title>Comparative genomic analysis of thermophilic fungi reveals convergent evolutionary adaptations and gene losses.</title>
        <authorList>
            <person name="Steindorff A.S."/>
            <person name="Aguilar-Pontes M.V."/>
            <person name="Robinson A.J."/>
            <person name="Andreopoulos B."/>
            <person name="LaButti K."/>
            <person name="Kuo A."/>
            <person name="Mondo S."/>
            <person name="Riley R."/>
            <person name="Otillar R."/>
            <person name="Haridas S."/>
            <person name="Lipzen A."/>
            <person name="Grimwood J."/>
            <person name="Schmutz J."/>
            <person name="Clum A."/>
            <person name="Reid I.D."/>
            <person name="Moisan M.C."/>
            <person name="Butler G."/>
            <person name="Nguyen T.T.M."/>
            <person name="Dewar K."/>
            <person name="Conant G."/>
            <person name="Drula E."/>
            <person name="Henrissat B."/>
            <person name="Hansel C."/>
            <person name="Singer S."/>
            <person name="Hutchinson M.I."/>
            <person name="de Vries R.P."/>
            <person name="Natvig D.O."/>
            <person name="Powell A.J."/>
            <person name="Tsang A."/>
            <person name="Grigoriev I.V."/>
        </authorList>
    </citation>
    <scope>NUCLEOTIDE SEQUENCE [LARGE SCALE GENOMIC DNA]</scope>
    <source>
        <strain evidence="1 2">CBS 494.80</strain>
    </source>
</reference>
<evidence type="ECO:0000313" key="2">
    <source>
        <dbReference type="Proteomes" id="UP001595075"/>
    </source>
</evidence>
<gene>
    <name evidence="1" type="ORF">VTL71DRAFT_7067</name>
</gene>
<sequence length="39" mass="4569">MAIPPKAEPGVYAFTATSKILRFRRFRRFLVSRFDRPGL</sequence>
<accession>A0ABR4BVN0</accession>
<keyword evidence="2" id="KW-1185">Reference proteome</keyword>
<name>A0ABR4BVN0_9HELO</name>
<dbReference type="Proteomes" id="UP001595075">
    <property type="component" value="Unassembled WGS sequence"/>
</dbReference>
<evidence type="ECO:0000313" key="1">
    <source>
        <dbReference type="EMBL" id="KAL2061689.1"/>
    </source>
</evidence>
<dbReference type="EMBL" id="JAZHXI010000018">
    <property type="protein sequence ID" value="KAL2061689.1"/>
    <property type="molecule type" value="Genomic_DNA"/>
</dbReference>
<comment type="caution">
    <text evidence="1">The sequence shown here is derived from an EMBL/GenBank/DDBJ whole genome shotgun (WGS) entry which is preliminary data.</text>
</comment>
<protein>
    <submittedName>
        <fullName evidence="1">Uncharacterized protein</fullName>
    </submittedName>
</protein>
<organism evidence="1 2">
    <name type="scientific">Oculimacula yallundae</name>
    <dbReference type="NCBI Taxonomy" id="86028"/>
    <lineage>
        <taxon>Eukaryota</taxon>
        <taxon>Fungi</taxon>
        <taxon>Dikarya</taxon>
        <taxon>Ascomycota</taxon>
        <taxon>Pezizomycotina</taxon>
        <taxon>Leotiomycetes</taxon>
        <taxon>Helotiales</taxon>
        <taxon>Ploettnerulaceae</taxon>
        <taxon>Oculimacula</taxon>
    </lineage>
</organism>